<dbReference type="Proteomes" id="UP000237472">
    <property type="component" value="Unassembled WGS sequence"/>
</dbReference>
<dbReference type="Pfam" id="PF00535">
    <property type="entry name" value="Glycos_transf_2"/>
    <property type="match status" value="1"/>
</dbReference>
<evidence type="ECO:0000313" key="4">
    <source>
        <dbReference type="EMBL" id="PHY91286.1"/>
    </source>
</evidence>
<keyword evidence="1" id="KW-0328">Glycosyltransferase</keyword>
<dbReference type="PANTHER" id="PTHR22916:SF51">
    <property type="entry name" value="GLYCOSYLTRANSFERASE EPSH-RELATED"/>
    <property type="match status" value="1"/>
</dbReference>
<dbReference type="InterPro" id="IPR029044">
    <property type="entry name" value="Nucleotide-diphossugar_trans"/>
</dbReference>
<dbReference type="Pfam" id="PF14305">
    <property type="entry name" value="ATPgrasp_TupA"/>
    <property type="match status" value="1"/>
</dbReference>
<dbReference type="RefSeq" id="WP_099461252.1">
    <property type="nucleotide sequence ID" value="NZ_LDWY01000032.1"/>
</dbReference>
<name>A0A2G4R402_9BACT</name>
<comment type="caution">
    <text evidence="4">The sequence shown here is derived from an EMBL/GenBank/DDBJ whole genome shotgun (WGS) entry which is preliminary data.</text>
</comment>
<dbReference type="AlphaFoldDB" id="A0A2G4R402"/>
<dbReference type="InterPro" id="IPR029465">
    <property type="entry name" value="ATPgrasp_TupA"/>
</dbReference>
<keyword evidence="2 4" id="KW-0808">Transferase</keyword>
<feature type="domain" description="Glycosyltransferase 2-like" evidence="3">
    <location>
        <begin position="6"/>
        <end position="156"/>
    </location>
</feature>
<dbReference type="SUPFAM" id="SSF53448">
    <property type="entry name" value="Nucleotide-diphospho-sugar transferases"/>
    <property type="match status" value="1"/>
</dbReference>
<protein>
    <submittedName>
        <fullName evidence="4">Sugar transferase</fullName>
    </submittedName>
</protein>
<organism evidence="4 5">
    <name type="scientific">Campylobacter vulpis</name>
    <dbReference type="NCBI Taxonomy" id="1655500"/>
    <lineage>
        <taxon>Bacteria</taxon>
        <taxon>Pseudomonadati</taxon>
        <taxon>Campylobacterota</taxon>
        <taxon>Epsilonproteobacteria</taxon>
        <taxon>Campylobacterales</taxon>
        <taxon>Campylobacteraceae</taxon>
        <taxon>Campylobacter</taxon>
    </lineage>
</organism>
<dbReference type="GO" id="GO:0016758">
    <property type="term" value="F:hexosyltransferase activity"/>
    <property type="evidence" value="ECO:0007669"/>
    <property type="project" value="UniProtKB-ARBA"/>
</dbReference>
<evidence type="ECO:0000256" key="1">
    <source>
        <dbReference type="ARBA" id="ARBA00022676"/>
    </source>
</evidence>
<dbReference type="InterPro" id="IPR001173">
    <property type="entry name" value="Glyco_trans_2-like"/>
</dbReference>
<dbReference type="OrthoDB" id="9791827at2"/>
<dbReference type="EMBL" id="LDWY01000032">
    <property type="protein sequence ID" value="PHY91286.1"/>
    <property type="molecule type" value="Genomic_DNA"/>
</dbReference>
<reference evidence="5" key="1">
    <citation type="submission" date="2015-06" db="EMBL/GenBank/DDBJ databases">
        <authorList>
            <person name="Parisi A."/>
            <person name="Chiara M."/>
            <person name="Florio D."/>
            <person name="Miccolupo A."/>
            <person name="Manzari C."/>
            <person name="Mion D."/>
            <person name="Caruso M."/>
            <person name="D'erchia A.M."/>
            <person name="Zanoni R."/>
        </authorList>
    </citation>
    <scope>NUCLEOTIDE SEQUENCE [LARGE SCALE GENOMIC DNA]</scope>
    <source>
        <strain evidence="5">73/13</strain>
    </source>
</reference>
<sequence length="764" mass="90701">MSVKVSVIIPSLNSINYYDECIKSVMNQSLKELEIICVDANSTDGTLELIKEYQAKDERIKLIISDKKSYGYQMNLGIAAASGEYVGIVESDDYIKEDMYKRLYEVAKQNDCDIVKSDFFIFTDTRLDYEKVSRFDEFYNTRLNALEDFRLFWTNGINQIGICRLDLLRINQIRLNETPGASYQDNGLFFQLFCFAKSIYFLNEAFYMLRRDNPNSSVHSKEKVYMACLEYDYIRNFLQKYPNFESLVAPICAYHRYGNYIFTLERIDDKYKKDFLKRFREDFMKIIYNGELKESLYTPSQLCIIKEIVEDSDAYYYTHICPLKNTAKRSGAVLRVQKQLSYRLGFELLKTKSFVKILSLPFRIYQQIRNFRLERKIYESLSAIDEKFILPPLEDYMDFGEALETKKHLSYRLGQALLKNPVLFPFKIKNIYKDFKAYKNAPKRIDFKLETISDEEYFIKRHEEVFNYTPDFKNPKTFNEKLIHRILYDRSEIYTFLADKLKGRIFVAGILSGSKDILKKDSPLYKDIDSLKEELLKTNECKYLPKLYGIYENIYDINFSILPDSFVLKTNHDAGGYVIVEDKKEFLKDTKHFSESMRKLKEHLEKNYYLIFREWHYRGIKPRIFAEELLKNEENGLLDTYKFHIFDKNDIKNNYIQVTTDRFDNYQRTMMTSSWEIAPFNFIYEIPTKIPPKPQSLEAMWDLALQLASPFDYVRVDLYQNKDKIYVGELTFTHGAAMEQLVPSEWDEKLGVLWNQKRLVDVTK</sequence>
<dbReference type="PANTHER" id="PTHR22916">
    <property type="entry name" value="GLYCOSYLTRANSFERASE"/>
    <property type="match status" value="1"/>
</dbReference>
<evidence type="ECO:0000259" key="3">
    <source>
        <dbReference type="Pfam" id="PF00535"/>
    </source>
</evidence>
<proteinExistence type="predicted"/>
<evidence type="ECO:0000313" key="5">
    <source>
        <dbReference type="Proteomes" id="UP000237472"/>
    </source>
</evidence>
<gene>
    <name evidence="4" type="ORF">AA994_02850</name>
</gene>
<accession>A0A2G4R402</accession>
<evidence type="ECO:0000256" key="2">
    <source>
        <dbReference type="ARBA" id="ARBA00022679"/>
    </source>
</evidence>
<dbReference type="Gene3D" id="3.90.550.10">
    <property type="entry name" value="Spore Coat Polysaccharide Biosynthesis Protein SpsA, Chain A"/>
    <property type="match status" value="1"/>
</dbReference>